<accession>A0ABT6SRJ1</accession>
<evidence type="ECO:0000313" key="2">
    <source>
        <dbReference type="Proteomes" id="UP001237105"/>
    </source>
</evidence>
<organism evidence="1 2">
    <name type="scientific">Streptomyces luteolus</name>
    <dbReference type="NCBI Taxonomy" id="3043615"/>
    <lineage>
        <taxon>Bacteria</taxon>
        <taxon>Bacillati</taxon>
        <taxon>Actinomycetota</taxon>
        <taxon>Actinomycetes</taxon>
        <taxon>Kitasatosporales</taxon>
        <taxon>Streptomycetaceae</taxon>
        <taxon>Streptomyces</taxon>
    </lineage>
</organism>
<gene>
    <name evidence="1" type="ORF">QIT00_05420</name>
</gene>
<evidence type="ECO:0000313" key="1">
    <source>
        <dbReference type="EMBL" id="MDI3418006.1"/>
    </source>
</evidence>
<dbReference type="Proteomes" id="UP001237105">
    <property type="component" value="Unassembled WGS sequence"/>
</dbReference>
<sequence length="127" mass="14100">MTSSGNALITISFDRPVEARELRPGDVFSLDTTPRTPLVVRWVEDLEVAPDVHLVDIALPGAGPRLHLPRQTHVRMHRIVRTITMKCLLCGTTETLDVNLPEEGEPLTLVCERHVPPDLTYDQGGES</sequence>
<protein>
    <submittedName>
        <fullName evidence="1">Uncharacterized protein</fullName>
    </submittedName>
</protein>
<reference evidence="1 2" key="1">
    <citation type="submission" date="2023-05" db="EMBL/GenBank/DDBJ databases">
        <title>Draft genome sequence of Streptomyces sp. B-S-A12 isolated from a cave soil in Thailand.</title>
        <authorList>
            <person name="Chamroensaksri N."/>
            <person name="Muangham S."/>
        </authorList>
    </citation>
    <scope>NUCLEOTIDE SEQUENCE [LARGE SCALE GENOMIC DNA]</scope>
    <source>
        <strain evidence="1 2">B-S-A12</strain>
    </source>
</reference>
<dbReference type="RefSeq" id="WP_282533928.1">
    <property type="nucleotide sequence ID" value="NZ_JASCIS010000004.1"/>
</dbReference>
<proteinExistence type="predicted"/>
<name>A0ABT6SRJ1_9ACTN</name>
<dbReference type="EMBL" id="JASCIS010000004">
    <property type="protein sequence ID" value="MDI3418006.1"/>
    <property type="molecule type" value="Genomic_DNA"/>
</dbReference>
<keyword evidence="2" id="KW-1185">Reference proteome</keyword>
<comment type="caution">
    <text evidence="1">The sequence shown here is derived from an EMBL/GenBank/DDBJ whole genome shotgun (WGS) entry which is preliminary data.</text>
</comment>